<organism evidence="3">
    <name type="scientific">Caenorhabditis remanei</name>
    <name type="common">Caenorhabditis vulgaris</name>
    <dbReference type="NCBI Taxonomy" id="31234"/>
    <lineage>
        <taxon>Eukaryota</taxon>
        <taxon>Metazoa</taxon>
        <taxon>Ecdysozoa</taxon>
        <taxon>Nematoda</taxon>
        <taxon>Chromadorea</taxon>
        <taxon>Rhabditida</taxon>
        <taxon>Rhabditina</taxon>
        <taxon>Rhabditomorpha</taxon>
        <taxon>Rhabditoidea</taxon>
        <taxon>Rhabditidae</taxon>
        <taxon>Peloderinae</taxon>
        <taxon>Caenorhabditis</taxon>
    </lineage>
</organism>
<accession>E3N6W7</accession>
<dbReference type="HOGENOM" id="CLU_1817569_0_0_1"/>
<keyword evidence="3" id="KW-1185">Reference proteome</keyword>
<protein>
    <submittedName>
        <fullName evidence="2">Uncharacterized protein</fullName>
    </submittedName>
</protein>
<feature type="compositionally biased region" description="Basic and acidic residues" evidence="1">
    <location>
        <begin position="31"/>
        <end position="40"/>
    </location>
</feature>
<feature type="region of interest" description="Disordered" evidence="1">
    <location>
        <begin position="31"/>
        <end position="61"/>
    </location>
</feature>
<sequence length="142" mass="16350">MAKDPKRNKNRETKTVCKAVIKKINTVKEKERNARQEAENARLAQLNAPRELTKGMKQRTTDPVTEVYNNITNLKEWKRSLLSPVNQSSIDFVSSCSSIDLDSNLLHPSYPKQLDTNSPCRENKKTQISKEQAVKLYKKKFD</sequence>
<gene>
    <name evidence="2" type="ORF">CRE_08518</name>
</gene>
<reference evidence="2" key="1">
    <citation type="submission" date="2007-07" db="EMBL/GenBank/DDBJ databases">
        <title>PCAP assembly of the Caenorhabditis remanei genome.</title>
        <authorList>
            <consortium name="The Caenorhabditis remanei Sequencing Consortium"/>
            <person name="Wilson R.K."/>
        </authorList>
    </citation>
    <scope>NUCLEOTIDE SEQUENCE [LARGE SCALE GENOMIC DNA]</scope>
    <source>
        <strain evidence="2">PB4641</strain>
    </source>
</reference>
<dbReference type="InParanoid" id="E3N6W7"/>
<name>E3N6W7_CAERE</name>
<feature type="region of interest" description="Disordered" evidence="1">
    <location>
        <begin position="109"/>
        <end position="128"/>
    </location>
</feature>
<dbReference type="AlphaFoldDB" id="E3N6W7"/>
<evidence type="ECO:0000256" key="1">
    <source>
        <dbReference type="SAM" id="MobiDB-lite"/>
    </source>
</evidence>
<dbReference type="EMBL" id="DS268543">
    <property type="protein sequence ID" value="EFO88300.1"/>
    <property type="molecule type" value="Genomic_DNA"/>
</dbReference>
<dbReference type="Proteomes" id="UP000008281">
    <property type="component" value="Unassembled WGS sequence"/>
</dbReference>
<evidence type="ECO:0000313" key="2">
    <source>
        <dbReference type="EMBL" id="EFO88300.1"/>
    </source>
</evidence>
<evidence type="ECO:0000313" key="3">
    <source>
        <dbReference type="Proteomes" id="UP000008281"/>
    </source>
</evidence>
<proteinExistence type="predicted"/>